<dbReference type="SUPFAM" id="SSF51569">
    <property type="entry name" value="Aldolase"/>
    <property type="match status" value="1"/>
</dbReference>
<dbReference type="Pfam" id="PF00923">
    <property type="entry name" value="TAL_FSA"/>
    <property type="match status" value="1"/>
</dbReference>
<dbReference type="NCBIfam" id="TIGR00875">
    <property type="entry name" value="fsa_talC_mipB"/>
    <property type="match status" value="1"/>
</dbReference>
<evidence type="ECO:0000256" key="4">
    <source>
        <dbReference type="ARBA" id="ARBA00022490"/>
    </source>
</evidence>
<dbReference type="HAMAP" id="MF_00494">
    <property type="entry name" value="Transaldolase_3b"/>
    <property type="match status" value="1"/>
</dbReference>
<keyword evidence="6 9" id="KW-0570">Pentose shunt</keyword>
<dbReference type="PANTHER" id="PTHR10683">
    <property type="entry name" value="TRANSALDOLASE"/>
    <property type="match status" value="1"/>
</dbReference>
<comment type="subcellular location">
    <subcellularLocation>
        <location evidence="1 9">Cytoplasm</location>
    </subcellularLocation>
</comment>
<dbReference type="GO" id="GO:0006098">
    <property type="term" value="P:pentose-phosphate shunt"/>
    <property type="evidence" value="ECO:0007669"/>
    <property type="project" value="UniProtKB-UniRule"/>
</dbReference>
<name>A0A448V1H1_9FIRM</name>
<evidence type="ECO:0000256" key="1">
    <source>
        <dbReference type="ARBA" id="ARBA00004496"/>
    </source>
</evidence>
<evidence type="ECO:0000256" key="5">
    <source>
        <dbReference type="ARBA" id="ARBA00022679"/>
    </source>
</evidence>
<evidence type="ECO:0000256" key="7">
    <source>
        <dbReference type="ARBA" id="ARBA00023270"/>
    </source>
</evidence>
<dbReference type="OrthoDB" id="9807051at2"/>
<dbReference type="Proteomes" id="UP000269544">
    <property type="component" value="Chromosome"/>
</dbReference>
<dbReference type="GO" id="GO:0016832">
    <property type="term" value="F:aldehyde-lyase activity"/>
    <property type="evidence" value="ECO:0007669"/>
    <property type="project" value="InterPro"/>
</dbReference>
<keyword evidence="5 9" id="KW-0808">Transferase</keyword>
<proteinExistence type="inferred from homology"/>
<dbReference type="GO" id="GO:0005737">
    <property type="term" value="C:cytoplasm"/>
    <property type="evidence" value="ECO:0007669"/>
    <property type="project" value="UniProtKB-SubCell"/>
</dbReference>
<dbReference type="CDD" id="cd00956">
    <property type="entry name" value="Transaldolase_FSA"/>
    <property type="match status" value="1"/>
</dbReference>
<keyword evidence="4 9" id="KW-0963">Cytoplasm</keyword>
<reference evidence="10 11" key="1">
    <citation type="submission" date="2018-12" db="EMBL/GenBank/DDBJ databases">
        <authorList>
            <consortium name="Pathogen Informatics"/>
        </authorList>
    </citation>
    <scope>NUCLEOTIDE SEQUENCE [LARGE SCALE GENOMIC DNA]</scope>
    <source>
        <strain evidence="10 11">NCTC13079</strain>
    </source>
</reference>
<evidence type="ECO:0000256" key="2">
    <source>
        <dbReference type="ARBA" id="ARBA00004857"/>
    </source>
</evidence>
<dbReference type="InterPro" id="IPR013785">
    <property type="entry name" value="Aldolase_TIM"/>
</dbReference>
<dbReference type="FunFam" id="3.20.20.70:FF:000018">
    <property type="entry name" value="Probable transaldolase"/>
    <property type="match status" value="1"/>
</dbReference>
<evidence type="ECO:0000256" key="9">
    <source>
        <dbReference type="HAMAP-Rule" id="MF_00494"/>
    </source>
</evidence>
<comment type="similarity">
    <text evidence="3 9">Belongs to the transaldolase family. Type 3B subfamily.</text>
</comment>
<dbReference type="Gene3D" id="3.20.20.70">
    <property type="entry name" value="Aldolase class I"/>
    <property type="match status" value="1"/>
</dbReference>
<evidence type="ECO:0000256" key="3">
    <source>
        <dbReference type="ARBA" id="ARBA00005740"/>
    </source>
</evidence>
<dbReference type="AlphaFoldDB" id="A0A448V1H1"/>
<dbReference type="InterPro" id="IPR001585">
    <property type="entry name" value="TAL/FSA"/>
</dbReference>
<keyword evidence="7 9" id="KW-0704">Schiff base</keyword>
<dbReference type="EMBL" id="LR134523">
    <property type="protein sequence ID" value="VEJ35672.1"/>
    <property type="molecule type" value="Genomic_DNA"/>
</dbReference>
<feature type="active site" description="Schiff-base intermediate with substrate" evidence="9">
    <location>
        <position position="84"/>
    </location>
</feature>
<dbReference type="RefSeq" id="WP_126466311.1">
    <property type="nucleotide sequence ID" value="NZ_LR134523.1"/>
</dbReference>
<dbReference type="EC" id="2.2.1.2" evidence="9"/>
<dbReference type="InterPro" id="IPR033919">
    <property type="entry name" value="TSA/FSA_arc/bac"/>
</dbReference>
<protein>
    <recommendedName>
        <fullName evidence="9">Probable transaldolase</fullName>
        <ecNumber evidence="9">2.2.1.2</ecNumber>
    </recommendedName>
</protein>
<dbReference type="GO" id="GO:0004801">
    <property type="term" value="F:transaldolase activity"/>
    <property type="evidence" value="ECO:0007669"/>
    <property type="project" value="UniProtKB-UniRule"/>
</dbReference>
<dbReference type="InterPro" id="IPR004731">
    <property type="entry name" value="Transaldolase_3B/F6P_aldolase"/>
</dbReference>
<evidence type="ECO:0000256" key="6">
    <source>
        <dbReference type="ARBA" id="ARBA00023126"/>
    </source>
</evidence>
<dbReference type="PROSITE" id="PS00958">
    <property type="entry name" value="TRANSALDOLASE_2"/>
    <property type="match status" value="1"/>
</dbReference>
<comment type="pathway">
    <text evidence="2 9">Carbohydrate degradation; pentose phosphate pathway; D-glyceraldehyde 3-phosphate and beta-D-fructose 6-phosphate from D-ribose 5-phosphate and D-xylulose 5-phosphate (non-oxidative stage): step 2/3.</text>
</comment>
<dbReference type="GO" id="GO:0005975">
    <property type="term" value="P:carbohydrate metabolic process"/>
    <property type="evidence" value="ECO:0007669"/>
    <property type="project" value="InterPro"/>
</dbReference>
<dbReference type="InterPro" id="IPR018225">
    <property type="entry name" value="Transaldolase_AS"/>
</dbReference>
<dbReference type="KEGG" id="piv:NCTC13079_00834"/>
<gene>
    <name evidence="9 10" type="primary">tal</name>
    <name evidence="10" type="ORF">NCTC13079_00834</name>
</gene>
<evidence type="ECO:0000313" key="10">
    <source>
        <dbReference type="EMBL" id="VEJ35672.1"/>
    </source>
</evidence>
<dbReference type="UniPathway" id="UPA00115">
    <property type="reaction ID" value="UER00414"/>
</dbReference>
<dbReference type="PANTHER" id="PTHR10683:SF36">
    <property type="entry name" value="TRANSALDOLASE"/>
    <property type="match status" value="1"/>
</dbReference>
<evidence type="ECO:0000313" key="11">
    <source>
        <dbReference type="Proteomes" id="UP000269544"/>
    </source>
</evidence>
<evidence type="ECO:0000256" key="8">
    <source>
        <dbReference type="ARBA" id="ARBA00048810"/>
    </source>
</evidence>
<comment type="catalytic activity">
    <reaction evidence="8 9">
        <text>D-sedoheptulose 7-phosphate + D-glyceraldehyde 3-phosphate = D-erythrose 4-phosphate + beta-D-fructose 6-phosphate</text>
        <dbReference type="Rhea" id="RHEA:17053"/>
        <dbReference type="ChEBI" id="CHEBI:16897"/>
        <dbReference type="ChEBI" id="CHEBI:57483"/>
        <dbReference type="ChEBI" id="CHEBI:57634"/>
        <dbReference type="ChEBI" id="CHEBI:59776"/>
        <dbReference type="EC" id="2.2.1.2"/>
    </reaction>
</comment>
<organism evidence="10 11">
    <name type="scientific">Aedoeadaptatus ivorii</name>
    <dbReference type="NCBI Taxonomy" id="54006"/>
    <lineage>
        <taxon>Bacteria</taxon>
        <taxon>Bacillati</taxon>
        <taxon>Bacillota</taxon>
        <taxon>Tissierellia</taxon>
        <taxon>Tissierellales</taxon>
        <taxon>Peptoniphilaceae</taxon>
        <taxon>Aedoeadaptatus</taxon>
    </lineage>
</organism>
<comment type="function">
    <text evidence="9">Transaldolase is important for the balance of metabolites in the pentose-phosphate pathway.</text>
</comment>
<accession>A0A448V1H1</accession>
<sequence>MEFFIDTANIQEIEEIERWGILSGVTTNPSLIAKEGGVVFEEVIEEIASLVDGPISAEVLSESWEGMVQEGRELAAIHENIVVKIPFCVEGLSAISKLEEEGIRTNCTLIFSANQAMLAARAGASFISPFLGRLDDIGHDGVAVVKDIVDIIDFYGLDARVIAASIRHPMHVIGAAKAGAHIATIPHKVFMQMLKHPLTDKGIAQFQKDFEGTKRING</sequence>
<dbReference type="PROSITE" id="PS01054">
    <property type="entry name" value="TRANSALDOLASE_1"/>
    <property type="match status" value="1"/>
</dbReference>
<keyword evidence="11" id="KW-1185">Reference proteome</keyword>
<dbReference type="InterPro" id="IPR022999">
    <property type="entry name" value="Transaldolase_3B"/>
</dbReference>